<organism evidence="3 4">
    <name type="scientific">Mucilaginibacter terrigena</name>
    <dbReference type="NCBI Taxonomy" id="2492395"/>
    <lineage>
        <taxon>Bacteria</taxon>
        <taxon>Pseudomonadati</taxon>
        <taxon>Bacteroidota</taxon>
        <taxon>Sphingobacteriia</taxon>
        <taxon>Sphingobacteriales</taxon>
        <taxon>Sphingobacteriaceae</taxon>
        <taxon>Mucilaginibacter</taxon>
    </lineage>
</organism>
<dbReference type="Pfam" id="PF13561">
    <property type="entry name" value="adh_short_C2"/>
    <property type="match status" value="1"/>
</dbReference>
<dbReference type="PROSITE" id="PS00061">
    <property type="entry name" value="ADH_SHORT"/>
    <property type="match status" value="1"/>
</dbReference>
<protein>
    <submittedName>
        <fullName evidence="3">SDR family oxidoreductase</fullName>
    </submittedName>
</protein>
<gene>
    <name evidence="3" type="ORF">EWM62_15145</name>
</gene>
<dbReference type="InterPro" id="IPR020904">
    <property type="entry name" value="Sc_DH/Rdtase_CS"/>
</dbReference>
<dbReference type="OrthoDB" id="9803333at2"/>
<name>A0A4Q5LJQ7_9SPHI</name>
<dbReference type="PRINTS" id="PR00081">
    <property type="entry name" value="GDHRDH"/>
</dbReference>
<dbReference type="SUPFAM" id="SSF51735">
    <property type="entry name" value="NAD(P)-binding Rossmann-fold domains"/>
    <property type="match status" value="1"/>
</dbReference>
<dbReference type="Gene3D" id="3.40.50.720">
    <property type="entry name" value="NAD(P)-binding Rossmann-like Domain"/>
    <property type="match status" value="1"/>
</dbReference>
<dbReference type="Proteomes" id="UP000293331">
    <property type="component" value="Unassembled WGS sequence"/>
</dbReference>
<accession>A0A4Q5LJQ7</accession>
<keyword evidence="4" id="KW-1185">Reference proteome</keyword>
<evidence type="ECO:0000313" key="3">
    <source>
        <dbReference type="EMBL" id="RYU87832.1"/>
    </source>
</evidence>
<dbReference type="GO" id="GO:0016491">
    <property type="term" value="F:oxidoreductase activity"/>
    <property type="evidence" value="ECO:0007669"/>
    <property type="project" value="UniProtKB-KW"/>
</dbReference>
<dbReference type="PANTHER" id="PTHR24321:SF8">
    <property type="entry name" value="ESTRADIOL 17-BETA-DEHYDROGENASE 8-RELATED"/>
    <property type="match status" value="1"/>
</dbReference>
<comment type="caution">
    <text evidence="3">The sequence shown here is derived from an EMBL/GenBank/DDBJ whole genome shotgun (WGS) entry which is preliminary data.</text>
</comment>
<proteinExistence type="inferred from homology"/>
<evidence type="ECO:0000256" key="2">
    <source>
        <dbReference type="ARBA" id="ARBA00023002"/>
    </source>
</evidence>
<dbReference type="CDD" id="cd05233">
    <property type="entry name" value="SDR_c"/>
    <property type="match status" value="1"/>
</dbReference>
<dbReference type="InterPro" id="IPR036291">
    <property type="entry name" value="NAD(P)-bd_dom_sf"/>
</dbReference>
<dbReference type="InterPro" id="IPR002347">
    <property type="entry name" value="SDR_fam"/>
</dbReference>
<reference evidence="3 4" key="1">
    <citation type="submission" date="2019-02" db="EMBL/GenBank/DDBJ databases">
        <title>Bacterial novel species Mucilaginibacter sp. 17JY9-4 isolated from soil.</title>
        <authorList>
            <person name="Jung H.-Y."/>
        </authorList>
    </citation>
    <scope>NUCLEOTIDE SEQUENCE [LARGE SCALE GENOMIC DNA]</scope>
    <source>
        <strain evidence="3 4">17JY9-4</strain>
    </source>
</reference>
<dbReference type="AlphaFoldDB" id="A0A4Q5LJQ7"/>
<evidence type="ECO:0000313" key="4">
    <source>
        <dbReference type="Proteomes" id="UP000293331"/>
    </source>
</evidence>
<dbReference type="EMBL" id="SEWG01000006">
    <property type="protein sequence ID" value="RYU87832.1"/>
    <property type="molecule type" value="Genomic_DNA"/>
</dbReference>
<dbReference type="RefSeq" id="WP_129877529.1">
    <property type="nucleotide sequence ID" value="NZ_SEWG01000006.1"/>
</dbReference>
<dbReference type="FunFam" id="3.40.50.720:FF:000084">
    <property type="entry name" value="Short-chain dehydrogenase reductase"/>
    <property type="match status" value="1"/>
</dbReference>
<comment type="similarity">
    <text evidence="1">Belongs to the short-chain dehydrogenases/reductases (SDR) family.</text>
</comment>
<evidence type="ECO:0000256" key="1">
    <source>
        <dbReference type="ARBA" id="ARBA00006484"/>
    </source>
</evidence>
<dbReference type="PANTHER" id="PTHR24321">
    <property type="entry name" value="DEHYDROGENASES, SHORT CHAIN"/>
    <property type="match status" value="1"/>
</dbReference>
<keyword evidence="2" id="KW-0560">Oxidoreductase</keyword>
<sequence>MNWKNTVTVITGATSGIGKATLERLRNEGSLVYNLDNTPPAQADPYFIVCDVSNRLSIEQAIKRIYDKEKRIDFLFSNAGRHLFANIEDTSYEQLETLVGINLLGTFYLLKTVIPLMKQQQKGSIVLMGSDQCFVGKGSSSVYGMTKGAIGQLAKSTAIDYAPFNIRVNCICPGTIQTPLLDNAVKQFVKQSGQEASAVYAAMDGAQPLGRVGRPEEIANTVRFLFSDDASFITGALIAADGGYTCQ</sequence>